<name>A0A9W6GZD4_9HYPH</name>
<dbReference type="AlphaFoldDB" id="A0A9W6GZD4"/>
<gene>
    <name evidence="1" type="ORF">LMG27198_47840</name>
</gene>
<organism evidence="1 2">
    <name type="scientific">Methylocystis echinoides</name>
    <dbReference type="NCBI Taxonomy" id="29468"/>
    <lineage>
        <taxon>Bacteria</taxon>
        <taxon>Pseudomonadati</taxon>
        <taxon>Pseudomonadota</taxon>
        <taxon>Alphaproteobacteria</taxon>
        <taxon>Hyphomicrobiales</taxon>
        <taxon>Methylocystaceae</taxon>
        <taxon>Methylocystis</taxon>
    </lineage>
</organism>
<comment type="caution">
    <text evidence="1">The sequence shown here is derived from an EMBL/GenBank/DDBJ whole genome shotgun (WGS) entry which is preliminary data.</text>
</comment>
<reference evidence="1" key="1">
    <citation type="journal article" date="2023" name="Int. J. Syst. Evol. Microbiol.">
        <title>Methylocystis iwaonis sp. nov., a type II methane-oxidizing bacterium from surface soil of a rice paddy field in Japan, and emended description of the genus Methylocystis (ex Whittenbury et al. 1970) Bowman et al. 1993.</title>
        <authorList>
            <person name="Kaise H."/>
            <person name="Sawadogo J.B."/>
            <person name="Alam M.S."/>
            <person name="Ueno C."/>
            <person name="Dianou D."/>
            <person name="Shinjo R."/>
            <person name="Asakawa S."/>
        </authorList>
    </citation>
    <scope>NUCLEOTIDE SEQUENCE</scope>
    <source>
        <strain evidence="1">LMG27198</strain>
    </source>
</reference>
<dbReference type="EMBL" id="BSEC01000005">
    <property type="protein sequence ID" value="GLI95792.1"/>
    <property type="molecule type" value="Genomic_DNA"/>
</dbReference>
<evidence type="ECO:0000313" key="1">
    <source>
        <dbReference type="EMBL" id="GLI95792.1"/>
    </source>
</evidence>
<keyword evidence="2" id="KW-1185">Reference proteome</keyword>
<evidence type="ECO:0000313" key="2">
    <source>
        <dbReference type="Proteomes" id="UP001144323"/>
    </source>
</evidence>
<dbReference type="Proteomes" id="UP001144323">
    <property type="component" value="Unassembled WGS sequence"/>
</dbReference>
<protein>
    <submittedName>
        <fullName evidence="1">Uncharacterized protein</fullName>
    </submittedName>
</protein>
<proteinExistence type="predicted"/>
<accession>A0A9W6GZD4</accession>
<sequence length="97" mass="10629">MDDAKAEEIALKALRLHIARIESEGDKPLNLAAAIELCDQFAISGMKAEDFQLNAVANLLASMAKWPQSRLGDLFRCDLEDAAEHITTHGLMAMFDA</sequence>